<organism evidence="6 7">
    <name type="scientific">Canna indica</name>
    <name type="common">Indian-shot</name>
    <dbReference type="NCBI Taxonomy" id="4628"/>
    <lineage>
        <taxon>Eukaryota</taxon>
        <taxon>Viridiplantae</taxon>
        <taxon>Streptophyta</taxon>
        <taxon>Embryophyta</taxon>
        <taxon>Tracheophyta</taxon>
        <taxon>Spermatophyta</taxon>
        <taxon>Magnoliopsida</taxon>
        <taxon>Liliopsida</taxon>
        <taxon>Zingiberales</taxon>
        <taxon>Cannaceae</taxon>
        <taxon>Canna</taxon>
    </lineage>
</organism>
<dbReference type="InterPro" id="IPR003656">
    <property type="entry name" value="Znf_BED"/>
</dbReference>
<feature type="domain" description="BED-type" evidence="5">
    <location>
        <begin position="14"/>
        <end position="71"/>
    </location>
</feature>
<evidence type="ECO:0000256" key="2">
    <source>
        <dbReference type="ARBA" id="ARBA00022771"/>
    </source>
</evidence>
<dbReference type="PANTHER" id="PTHR46951:SF2">
    <property type="entry name" value="BED-TYPE DOMAIN-CONTAINING PROTEIN"/>
    <property type="match status" value="1"/>
</dbReference>
<evidence type="ECO:0000313" key="7">
    <source>
        <dbReference type="Proteomes" id="UP001327560"/>
    </source>
</evidence>
<keyword evidence="7" id="KW-1185">Reference proteome</keyword>
<dbReference type="EMBL" id="CP136894">
    <property type="protein sequence ID" value="WOL07426.1"/>
    <property type="molecule type" value="Genomic_DNA"/>
</dbReference>
<protein>
    <recommendedName>
        <fullName evidence="5">BED-type domain-containing protein</fullName>
    </recommendedName>
</protein>
<dbReference type="GO" id="GO:0008270">
    <property type="term" value="F:zinc ion binding"/>
    <property type="evidence" value="ECO:0007669"/>
    <property type="project" value="UniProtKB-KW"/>
</dbReference>
<keyword evidence="1" id="KW-0479">Metal-binding</keyword>
<accession>A0AAQ3QFE9</accession>
<dbReference type="PROSITE" id="PS50808">
    <property type="entry name" value="ZF_BED"/>
    <property type="match status" value="1"/>
</dbReference>
<sequence>MASQGSSQGSRAASRTDPGWKYCHSLDENDTNTIVCNFCGKITRGGITRAKQHLMGKKGNVSACTKCPKEVREELWDLLRGKKKQESAEIASARNIDLENLGYGDSESEGEINEGFGEVVAKASHASGSKKLKCPIDLFCRKPETAIEKRKKERLRQTSIRETCDKETTARVHQYIARFWYQAGLSFNCIKLKSFHDMLQPFQALGQICELQAIMRYEFHFSRRRWSTPKAC</sequence>
<evidence type="ECO:0000256" key="1">
    <source>
        <dbReference type="ARBA" id="ARBA00022723"/>
    </source>
</evidence>
<gene>
    <name evidence="6" type="ORF">Cni_G16167</name>
</gene>
<keyword evidence="3" id="KW-0862">Zinc</keyword>
<dbReference type="PANTHER" id="PTHR46951">
    <property type="entry name" value="BED-TYPE DOMAIN-CONTAINING PROTEIN"/>
    <property type="match status" value="1"/>
</dbReference>
<keyword evidence="2 4" id="KW-0863">Zinc-finger</keyword>
<evidence type="ECO:0000256" key="3">
    <source>
        <dbReference type="ARBA" id="ARBA00022833"/>
    </source>
</evidence>
<dbReference type="Proteomes" id="UP001327560">
    <property type="component" value="Chromosome 5"/>
</dbReference>
<reference evidence="6 7" key="1">
    <citation type="submission" date="2023-10" db="EMBL/GenBank/DDBJ databases">
        <title>Chromosome-scale genome assembly provides insights into flower coloration mechanisms of Canna indica.</title>
        <authorList>
            <person name="Li C."/>
        </authorList>
    </citation>
    <scope>NUCLEOTIDE SEQUENCE [LARGE SCALE GENOMIC DNA]</scope>
    <source>
        <tissue evidence="6">Flower</tissue>
    </source>
</reference>
<dbReference type="Pfam" id="PF02892">
    <property type="entry name" value="zf-BED"/>
    <property type="match status" value="1"/>
</dbReference>
<dbReference type="GO" id="GO:0003677">
    <property type="term" value="F:DNA binding"/>
    <property type="evidence" value="ECO:0007669"/>
    <property type="project" value="InterPro"/>
</dbReference>
<dbReference type="AlphaFoldDB" id="A0AAQ3QFE9"/>
<evidence type="ECO:0000259" key="5">
    <source>
        <dbReference type="PROSITE" id="PS50808"/>
    </source>
</evidence>
<proteinExistence type="predicted"/>
<evidence type="ECO:0000313" key="6">
    <source>
        <dbReference type="EMBL" id="WOL07426.1"/>
    </source>
</evidence>
<name>A0AAQ3QFE9_9LILI</name>
<evidence type="ECO:0000256" key="4">
    <source>
        <dbReference type="PROSITE-ProRule" id="PRU00027"/>
    </source>
</evidence>